<comment type="caution">
    <text evidence="1">The sequence shown here is derived from an EMBL/GenBank/DDBJ whole genome shotgun (WGS) entry which is preliminary data.</text>
</comment>
<evidence type="ECO:0000313" key="1">
    <source>
        <dbReference type="EMBL" id="MPC10066.1"/>
    </source>
</evidence>
<reference evidence="1 2" key="1">
    <citation type="submission" date="2019-05" db="EMBL/GenBank/DDBJ databases">
        <title>Another draft genome of Portunus trituberculatus and its Hox gene families provides insights of decapod evolution.</title>
        <authorList>
            <person name="Jeong J.-H."/>
            <person name="Song I."/>
            <person name="Kim S."/>
            <person name="Choi T."/>
            <person name="Kim D."/>
            <person name="Ryu S."/>
            <person name="Kim W."/>
        </authorList>
    </citation>
    <scope>NUCLEOTIDE SEQUENCE [LARGE SCALE GENOMIC DNA]</scope>
    <source>
        <tissue evidence="1">Muscle</tissue>
    </source>
</reference>
<gene>
    <name evidence="1" type="ORF">E2C01_002693</name>
</gene>
<organism evidence="1 2">
    <name type="scientific">Portunus trituberculatus</name>
    <name type="common">Swimming crab</name>
    <name type="synonym">Neptunus trituberculatus</name>
    <dbReference type="NCBI Taxonomy" id="210409"/>
    <lineage>
        <taxon>Eukaryota</taxon>
        <taxon>Metazoa</taxon>
        <taxon>Ecdysozoa</taxon>
        <taxon>Arthropoda</taxon>
        <taxon>Crustacea</taxon>
        <taxon>Multicrustacea</taxon>
        <taxon>Malacostraca</taxon>
        <taxon>Eumalacostraca</taxon>
        <taxon>Eucarida</taxon>
        <taxon>Decapoda</taxon>
        <taxon>Pleocyemata</taxon>
        <taxon>Brachyura</taxon>
        <taxon>Eubrachyura</taxon>
        <taxon>Portunoidea</taxon>
        <taxon>Portunidae</taxon>
        <taxon>Portuninae</taxon>
        <taxon>Portunus</taxon>
    </lineage>
</organism>
<name>A0A5B7CNW9_PORTR</name>
<protein>
    <submittedName>
        <fullName evidence="1">Uncharacterized protein</fullName>
    </submittedName>
</protein>
<dbReference type="AlphaFoldDB" id="A0A5B7CNW9"/>
<dbReference type="EMBL" id="VSRR010000099">
    <property type="protein sequence ID" value="MPC10066.1"/>
    <property type="molecule type" value="Genomic_DNA"/>
</dbReference>
<dbReference type="Proteomes" id="UP000324222">
    <property type="component" value="Unassembled WGS sequence"/>
</dbReference>
<sequence length="130" mass="14973">MAEPGIELAEAKCQRHHCLGRILGTDWKNMTRYRYEIVTEGAQRRREGNSISRKIRSKADVLWLELHYGVIREFFILFSTVCTDWSFSPLTGNTTVVTATASATIRDFLPCMTTLEKDYTSDINHSFIKH</sequence>
<keyword evidence="2" id="KW-1185">Reference proteome</keyword>
<proteinExistence type="predicted"/>
<evidence type="ECO:0000313" key="2">
    <source>
        <dbReference type="Proteomes" id="UP000324222"/>
    </source>
</evidence>
<accession>A0A5B7CNW9</accession>